<protein>
    <submittedName>
        <fullName evidence="1">Uncharacterized protein</fullName>
    </submittedName>
</protein>
<dbReference type="Proteomes" id="UP000027138">
    <property type="component" value="Unassembled WGS sequence"/>
</dbReference>
<dbReference type="AlphaFoldDB" id="A0A067LQV8"/>
<keyword evidence="2" id="KW-1185">Reference proteome</keyword>
<name>A0A067LQV8_JATCU</name>
<evidence type="ECO:0000313" key="1">
    <source>
        <dbReference type="EMBL" id="KDP46989.1"/>
    </source>
</evidence>
<evidence type="ECO:0000313" key="2">
    <source>
        <dbReference type="Proteomes" id="UP000027138"/>
    </source>
</evidence>
<organism evidence="1 2">
    <name type="scientific">Jatropha curcas</name>
    <name type="common">Barbados nut</name>
    <dbReference type="NCBI Taxonomy" id="180498"/>
    <lineage>
        <taxon>Eukaryota</taxon>
        <taxon>Viridiplantae</taxon>
        <taxon>Streptophyta</taxon>
        <taxon>Embryophyta</taxon>
        <taxon>Tracheophyta</taxon>
        <taxon>Spermatophyta</taxon>
        <taxon>Magnoliopsida</taxon>
        <taxon>eudicotyledons</taxon>
        <taxon>Gunneridae</taxon>
        <taxon>Pentapetalae</taxon>
        <taxon>rosids</taxon>
        <taxon>fabids</taxon>
        <taxon>Malpighiales</taxon>
        <taxon>Euphorbiaceae</taxon>
        <taxon>Crotonoideae</taxon>
        <taxon>Jatropheae</taxon>
        <taxon>Jatropha</taxon>
    </lineage>
</organism>
<sequence>MRGSQSEESCVTQLFYGGQLRDAAVQSCATLLSLNFDFDSFAHLNTLFVALKCDAMLNPSHLDPMRHAAVLWKNSSVTRLRARGRSSLISCVTRLQLRDAAAVA</sequence>
<dbReference type="EMBL" id="KK914201">
    <property type="protein sequence ID" value="KDP46989.1"/>
    <property type="molecule type" value="Genomic_DNA"/>
</dbReference>
<gene>
    <name evidence="1" type="ORF">JCGZ_02425</name>
</gene>
<proteinExistence type="predicted"/>
<reference evidence="1 2" key="1">
    <citation type="journal article" date="2014" name="PLoS ONE">
        <title>Global Analysis of Gene Expression Profiles in Physic Nut (Jatropha curcas L.) Seedlings Exposed to Salt Stress.</title>
        <authorList>
            <person name="Zhang L."/>
            <person name="Zhang C."/>
            <person name="Wu P."/>
            <person name="Chen Y."/>
            <person name="Li M."/>
            <person name="Jiang H."/>
            <person name="Wu G."/>
        </authorList>
    </citation>
    <scope>NUCLEOTIDE SEQUENCE [LARGE SCALE GENOMIC DNA]</scope>
    <source>
        <strain evidence="2">cv. GZQX0401</strain>
        <tissue evidence="1">Young leaves</tissue>
    </source>
</reference>
<accession>A0A067LQV8</accession>